<dbReference type="Pfam" id="PF13560">
    <property type="entry name" value="HTH_31"/>
    <property type="match status" value="1"/>
</dbReference>
<dbReference type="CDD" id="cd00093">
    <property type="entry name" value="HTH_XRE"/>
    <property type="match status" value="1"/>
</dbReference>
<dbReference type="Gene3D" id="3.30.450.180">
    <property type="match status" value="1"/>
</dbReference>
<reference evidence="4" key="1">
    <citation type="submission" date="2016-10" db="EMBL/GenBank/DDBJ databases">
        <authorList>
            <person name="Varghese N."/>
            <person name="Submissions S."/>
        </authorList>
    </citation>
    <scope>NUCLEOTIDE SEQUENCE [LARGE SCALE GENOMIC DNA]</scope>
    <source>
        <strain evidence="4">CGMCC 4.3506</strain>
    </source>
</reference>
<dbReference type="Proteomes" id="UP000199623">
    <property type="component" value="Unassembled WGS sequence"/>
</dbReference>
<sequence length="293" mass="31680">MDLAELGLFLQSRRARITPADVNLPAGARRRVPGLRRDEVAQLAGASVDYYIELERGRGAQPSGQMLVALARALRLGDDERDHLFHLAGRPAPPPHGASAHVPPAMLALLDRLDGTPARIITDLHETLVQNQLATALLGPVVPGSFLERWFTEPEVRGLYPEEDHPHHSKVMVSDLRAAVARRAPSERAAAMVRRLRGVSAEFAALWESGDVAVRRGEVKRIVHSGLGVVEVLCQNLFSEDGFQRLQFFVAVPGGVAGEQLRSLRVGETGLTGTGVRVRTPDPAGTGARTGDH</sequence>
<evidence type="ECO:0000313" key="3">
    <source>
        <dbReference type="EMBL" id="SDF78974.1"/>
    </source>
</evidence>
<dbReference type="InterPro" id="IPR001387">
    <property type="entry name" value="Cro/C1-type_HTH"/>
</dbReference>
<proteinExistence type="predicted"/>
<gene>
    <name evidence="3" type="ORF">SAMN05216553_103297</name>
</gene>
<protein>
    <submittedName>
        <fullName evidence="3">Helix-turn-helix domain-containing protein</fullName>
    </submittedName>
</protein>
<dbReference type="PANTHER" id="PTHR35010">
    <property type="entry name" value="BLL4672 PROTEIN-RELATED"/>
    <property type="match status" value="1"/>
</dbReference>
<name>A0A1G7NY94_9PSEU</name>
<evidence type="ECO:0000313" key="4">
    <source>
        <dbReference type="Proteomes" id="UP000199623"/>
    </source>
</evidence>
<dbReference type="InterPro" id="IPR010982">
    <property type="entry name" value="Lambda_DNA-bd_dom_sf"/>
</dbReference>
<dbReference type="Gene3D" id="1.10.260.40">
    <property type="entry name" value="lambda repressor-like DNA-binding domains"/>
    <property type="match status" value="1"/>
</dbReference>
<dbReference type="RefSeq" id="WP_090047381.1">
    <property type="nucleotide sequence ID" value="NZ_FNCC01000003.1"/>
</dbReference>
<feature type="region of interest" description="Disordered" evidence="1">
    <location>
        <begin position="272"/>
        <end position="293"/>
    </location>
</feature>
<evidence type="ECO:0000256" key="1">
    <source>
        <dbReference type="SAM" id="MobiDB-lite"/>
    </source>
</evidence>
<dbReference type="EMBL" id="FNCC01000003">
    <property type="protein sequence ID" value="SDF78974.1"/>
    <property type="molecule type" value="Genomic_DNA"/>
</dbReference>
<feature type="domain" description="HTH cro/C1-type" evidence="2">
    <location>
        <begin position="9"/>
        <end position="81"/>
    </location>
</feature>
<accession>A0A1G7NY94</accession>
<dbReference type="PANTHER" id="PTHR35010:SF2">
    <property type="entry name" value="BLL4672 PROTEIN"/>
    <property type="match status" value="1"/>
</dbReference>
<keyword evidence="4" id="KW-1185">Reference proteome</keyword>
<organism evidence="3 4">
    <name type="scientific">Lentzea fradiae</name>
    <dbReference type="NCBI Taxonomy" id="200378"/>
    <lineage>
        <taxon>Bacteria</taxon>
        <taxon>Bacillati</taxon>
        <taxon>Actinomycetota</taxon>
        <taxon>Actinomycetes</taxon>
        <taxon>Pseudonocardiales</taxon>
        <taxon>Pseudonocardiaceae</taxon>
        <taxon>Lentzea</taxon>
    </lineage>
</organism>
<dbReference type="InterPro" id="IPR041413">
    <property type="entry name" value="MLTR_LBD"/>
</dbReference>
<dbReference type="SMART" id="SM00530">
    <property type="entry name" value="HTH_XRE"/>
    <property type="match status" value="1"/>
</dbReference>
<dbReference type="OrthoDB" id="3608749at2"/>
<dbReference type="SUPFAM" id="SSF47413">
    <property type="entry name" value="lambda repressor-like DNA-binding domains"/>
    <property type="match status" value="1"/>
</dbReference>
<evidence type="ECO:0000259" key="2">
    <source>
        <dbReference type="SMART" id="SM00530"/>
    </source>
</evidence>
<dbReference type="AlphaFoldDB" id="A0A1G7NY94"/>
<dbReference type="STRING" id="200378.SAMN05216553_103297"/>
<dbReference type="GO" id="GO:0003677">
    <property type="term" value="F:DNA binding"/>
    <property type="evidence" value="ECO:0007669"/>
    <property type="project" value="InterPro"/>
</dbReference>
<dbReference type="Pfam" id="PF17765">
    <property type="entry name" value="MLTR_LBD"/>
    <property type="match status" value="1"/>
</dbReference>